<protein>
    <submittedName>
        <fullName evidence="2">Uncharacterized protein</fullName>
    </submittedName>
</protein>
<dbReference type="AlphaFoldDB" id="A0A9P0BEQ4"/>
<name>A0A9P0BEQ4_BRAAE</name>
<sequence>MWKFVTFFLLASSAYAGDSYETFEPSSLETLDGHELLTKFVELVEKYNMNVTIIGNTKEYRKNGDVDETIAFGFTLPANETREVTDGHPTKEERQAFLDLAKESKIVAVTNVLENDKYGINSNWGNYDSTEDVYQKILKIEETVYGYKILTPSYRAQYNFIIPGDDGKNETIMALVANVEMDKVSNEGFTKEELQKIEEILKKSYIFTDRSADLAEIIKAYLNEKMPIEPKRNYFVFINPGQYYIESVKKAEFREGGENKIIVGIF</sequence>
<dbReference type="EMBL" id="OV121140">
    <property type="protein sequence ID" value="CAH0564112.1"/>
    <property type="molecule type" value="Genomic_DNA"/>
</dbReference>
<dbReference type="OrthoDB" id="6759849at2759"/>
<feature type="signal peptide" evidence="1">
    <location>
        <begin position="1"/>
        <end position="16"/>
    </location>
</feature>
<gene>
    <name evidence="2" type="ORF">MELIAE_LOCUS12734</name>
</gene>
<evidence type="ECO:0000313" key="2">
    <source>
        <dbReference type="EMBL" id="CAH0564112.1"/>
    </source>
</evidence>
<proteinExistence type="predicted"/>
<keyword evidence="1" id="KW-0732">Signal</keyword>
<feature type="chain" id="PRO_5040197779" evidence="1">
    <location>
        <begin position="17"/>
        <end position="266"/>
    </location>
</feature>
<organism evidence="2 3">
    <name type="scientific">Brassicogethes aeneus</name>
    <name type="common">Rape pollen beetle</name>
    <name type="synonym">Meligethes aeneus</name>
    <dbReference type="NCBI Taxonomy" id="1431903"/>
    <lineage>
        <taxon>Eukaryota</taxon>
        <taxon>Metazoa</taxon>
        <taxon>Ecdysozoa</taxon>
        <taxon>Arthropoda</taxon>
        <taxon>Hexapoda</taxon>
        <taxon>Insecta</taxon>
        <taxon>Pterygota</taxon>
        <taxon>Neoptera</taxon>
        <taxon>Endopterygota</taxon>
        <taxon>Coleoptera</taxon>
        <taxon>Polyphaga</taxon>
        <taxon>Cucujiformia</taxon>
        <taxon>Nitidulidae</taxon>
        <taxon>Meligethinae</taxon>
        <taxon>Brassicogethes</taxon>
    </lineage>
</organism>
<evidence type="ECO:0000313" key="3">
    <source>
        <dbReference type="Proteomes" id="UP001154078"/>
    </source>
</evidence>
<accession>A0A9P0BEQ4</accession>
<dbReference type="Proteomes" id="UP001154078">
    <property type="component" value="Chromosome 9"/>
</dbReference>
<evidence type="ECO:0000256" key="1">
    <source>
        <dbReference type="SAM" id="SignalP"/>
    </source>
</evidence>
<reference evidence="2" key="1">
    <citation type="submission" date="2021-12" db="EMBL/GenBank/DDBJ databases">
        <authorList>
            <person name="King R."/>
        </authorList>
    </citation>
    <scope>NUCLEOTIDE SEQUENCE</scope>
</reference>
<keyword evidence="3" id="KW-1185">Reference proteome</keyword>